<evidence type="ECO:0000313" key="2">
    <source>
        <dbReference type="EMBL" id="AYC34598.1"/>
    </source>
</evidence>
<organism evidence="2 3">
    <name type="scientific">Pseudomonas cavernae</name>
    <dbReference type="NCBI Taxonomy" id="2320867"/>
    <lineage>
        <taxon>Bacteria</taxon>
        <taxon>Pseudomonadati</taxon>
        <taxon>Pseudomonadota</taxon>
        <taxon>Gammaproteobacteria</taxon>
        <taxon>Pseudomonadales</taxon>
        <taxon>Pseudomonadaceae</taxon>
        <taxon>Pseudomonas</taxon>
    </lineage>
</organism>
<keyword evidence="1" id="KW-0732">Signal</keyword>
<dbReference type="EMBL" id="CP032419">
    <property type="protein sequence ID" value="AYC34598.1"/>
    <property type="molecule type" value="Genomic_DNA"/>
</dbReference>
<feature type="signal peptide" evidence="1">
    <location>
        <begin position="1"/>
        <end position="23"/>
    </location>
</feature>
<dbReference type="OrthoDB" id="8161726at2"/>
<gene>
    <name evidence="2" type="ORF">D3880_20450</name>
</gene>
<evidence type="ECO:0000313" key="3">
    <source>
        <dbReference type="Proteomes" id="UP000265560"/>
    </source>
</evidence>
<evidence type="ECO:0000256" key="1">
    <source>
        <dbReference type="SAM" id="SignalP"/>
    </source>
</evidence>
<proteinExistence type="predicted"/>
<dbReference type="AlphaFoldDB" id="A0A385Z9Z7"/>
<reference evidence="3" key="1">
    <citation type="submission" date="2018-09" db="EMBL/GenBank/DDBJ databases">
        <authorList>
            <person name="Zhu H."/>
        </authorList>
    </citation>
    <scope>NUCLEOTIDE SEQUENCE [LARGE SCALE GENOMIC DNA]</scope>
    <source>
        <strain evidence="3">K2W31S-8</strain>
    </source>
</reference>
<dbReference type="KEGG" id="pcav:D3880_20450"/>
<name>A0A385Z9Z7_9PSED</name>
<accession>A0A385Z9Z7</accession>
<dbReference type="RefSeq" id="WP_119895250.1">
    <property type="nucleotide sequence ID" value="NZ_CP032419.1"/>
</dbReference>
<dbReference type="Proteomes" id="UP000265560">
    <property type="component" value="Chromosome"/>
</dbReference>
<sequence length="147" mass="15650">MQLKALITSSALLLAALPGLSQARDTTLHLDFDAIVAQATQAGRLDGSVKFYLAGEQVPGKVAPLNDAVTNKKTNAFNKSDEEACAWVLQSALVTLQDAAKKTGANAVVDIVSYYKRNEFRDPQKYECHAGAFVAGVALKGKLANVQ</sequence>
<protein>
    <submittedName>
        <fullName evidence="2">Excinuclease</fullName>
    </submittedName>
</protein>
<keyword evidence="3" id="KW-1185">Reference proteome</keyword>
<feature type="chain" id="PRO_5017223017" evidence="1">
    <location>
        <begin position="24"/>
        <end position="147"/>
    </location>
</feature>